<dbReference type="InterPro" id="IPR036396">
    <property type="entry name" value="Cyt_P450_sf"/>
</dbReference>
<evidence type="ECO:0000256" key="3">
    <source>
        <dbReference type="ARBA" id="ARBA00022617"/>
    </source>
</evidence>
<keyword evidence="5" id="KW-0256">Endoplasmic reticulum</keyword>
<dbReference type="Gene3D" id="1.10.630.10">
    <property type="entry name" value="Cytochrome P450"/>
    <property type="match status" value="1"/>
</dbReference>
<protein>
    <submittedName>
        <fullName evidence="11">Uncharacterized protein</fullName>
    </submittedName>
</protein>
<comment type="subcellular location">
    <subcellularLocation>
        <location evidence="1">Endoplasmic reticulum membrane</location>
    </subcellularLocation>
</comment>
<dbReference type="InterPro" id="IPR050196">
    <property type="entry name" value="Cytochrome_P450_Monoox"/>
</dbReference>
<dbReference type="CDD" id="cd20678">
    <property type="entry name" value="CYP4B-like"/>
    <property type="match status" value="1"/>
</dbReference>
<keyword evidence="9" id="KW-0472">Membrane</keyword>
<dbReference type="PROSITE" id="PS00086">
    <property type="entry name" value="CYTOCHROME_P450"/>
    <property type="match status" value="1"/>
</dbReference>
<keyword evidence="8 10" id="KW-0503">Monooxygenase</keyword>
<dbReference type="PRINTS" id="PR00385">
    <property type="entry name" value="P450"/>
</dbReference>
<organism evidence="11 12">
    <name type="scientific">Pipistrellus nathusii</name>
    <name type="common">Nathusius' pipistrelle</name>
    <dbReference type="NCBI Taxonomy" id="59473"/>
    <lineage>
        <taxon>Eukaryota</taxon>
        <taxon>Metazoa</taxon>
        <taxon>Chordata</taxon>
        <taxon>Craniata</taxon>
        <taxon>Vertebrata</taxon>
        <taxon>Euteleostomi</taxon>
        <taxon>Mammalia</taxon>
        <taxon>Eutheria</taxon>
        <taxon>Laurasiatheria</taxon>
        <taxon>Chiroptera</taxon>
        <taxon>Yangochiroptera</taxon>
        <taxon>Vespertilionidae</taxon>
        <taxon>Pipistrellus</taxon>
    </lineage>
</organism>
<keyword evidence="6 10" id="KW-0560">Oxidoreductase</keyword>
<dbReference type="PRINTS" id="PR00463">
    <property type="entry name" value="EP450I"/>
</dbReference>
<evidence type="ECO:0000256" key="6">
    <source>
        <dbReference type="ARBA" id="ARBA00023002"/>
    </source>
</evidence>
<evidence type="ECO:0000256" key="2">
    <source>
        <dbReference type="ARBA" id="ARBA00010617"/>
    </source>
</evidence>
<evidence type="ECO:0000256" key="8">
    <source>
        <dbReference type="ARBA" id="ARBA00023033"/>
    </source>
</evidence>
<dbReference type="SUPFAM" id="SSF48264">
    <property type="entry name" value="Cytochrome P450"/>
    <property type="match status" value="1"/>
</dbReference>
<gene>
    <name evidence="11" type="ORF">MPIPNATIZW_LOCUS9482</name>
</gene>
<dbReference type="Pfam" id="PF00067">
    <property type="entry name" value="p450"/>
    <property type="match status" value="1"/>
</dbReference>
<evidence type="ECO:0000256" key="4">
    <source>
        <dbReference type="ARBA" id="ARBA00022723"/>
    </source>
</evidence>
<dbReference type="InterPro" id="IPR017972">
    <property type="entry name" value="Cyt_P450_CS"/>
</dbReference>
<dbReference type="EMBL" id="OY882859">
    <property type="protein sequence ID" value="CAK6441176.1"/>
    <property type="molecule type" value="Genomic_DNA"/>
</dbReference>
<dbReference type="PANTHER" id="PTHR24291">
    <property type="entry name" value="CYTOCHROME P450 FAMILY 4"/>
    <property type="match status" value="1"/>
</dbReference>
<evidence type="ECO:0000313" key="12">
    <source>
        <dbReference type="Proteomes" id="UP001314169"/>
    </source>
</evidence>
<evidence type="ECO:0000256" key="1">
    <source>
        <dbReference type="ARBA" id="ARBA00004586"/>
    </source>
</evidence>
<accession>A0ABN9ZWV0</accession>
<evidence type="ECO:0000256" key="7">
    <source>
        <dbReference type="ARBA" id="ARBA00023004"/>
    </source>
</evidence>
<evidence type="ECO:0000313" key="11">
    <source>
        <dbReference type="EMBL" id="CAK6441176.1"/>
    </source>
</evidence>
<evidence type="ECO:0000256" key="9">
    <source>
        <dbReference type="ARBA" id="ARBA00023136"/>
    </source>
</evidence>
<keyword evidence="12" id="KW-1185">Reference proteome</keyword>
<proteinExistence type="inferred from homology"/>
<keyword evidence="3 10" id="KW-0349">Heme</keyword>
<evidence type="ECO:0000256" key="10">
    <source>
        <dbReference type="RuleBase" id="RU000461"/>
    </source>
</evidence>
<dbReference type="PANTHER" id="PTHR24291:SF39">
    <property type="entry name" value="CYTOCHROME P450 4A11-RELATED"/>
    <property type="match status" value="1"/>
</dbReference>
<reference evidence="11" key="1">
    <citation type="submission" date="2023-12" db="EMBL/GenBank/DDBJ databases">
        <authorList>
            <person name="Brown T."/>
        </authorList>
    </citation>
    <scope>NUCLEOTIDE SEQUENCE</scope>
</reference>
<keyword evidence="4 10" id="KW-0479">Metal-binding</keyword>
<keyword evidence="7 10" id="KW-0408">Iron</keyword>
<dbReference type="Proteomes" id="UP001314169">
    <property type="component" value="Chromosome 2"/>
</dbReference>
<dbReference type="InterPro" id="IPR002401">
    <property type="entry name" value="Cyt_P450_E_grp-I"/>
</dbReference>
<name>A0ABN9ZWV0_PIPNA</name>
<comment type="similarity">
    <text evidence="2 10">Belongs to the cytochrome P450 family.</text>
</comment>
<sequence length="512" mass="58798">MSVSVLSPTRLLGSAAGLLQVASLLALVLLLLKAAQLYLRRQWLLKAVQEFPSPPSHWLFGHIQEFQKDQEIQQFQKWVEKFPCACPRWMWGSKVIVNIYDPDYMKVVLGRSDPKNPVLSRLLAPWIGYGLLLLNGQTWLQHRRMLTPAFHYDILKPYVGHMADSVRVMLDKWEELISQDSHLEILEHISLMTLDTIMKCAFSQQSSIQLDRKYQSKSYIKAIEVMKNLFYSRVRNFFYQNDIIYSLTPDGLRNKWACQLAHRHTDQVVKLRKAYLQDEEDLERVRRKKKLDFLDILLFARMKNGSSLSDKDLRAEVDTFMFGGHDTTASGISWILYALASHPEHQQRCRQEIQSLLGDGASITWDHLDQMPYTTMCIKESLRLYPPAPIVGRELSKPITFPDGRSLPKGIHVSLNIYALHHNPKVWPDPEVFDPSRFAPGSDSHSHAFLPFSGGSRNCIGKHFAMNELKVAVALTLLRFELATDPLQVPIPLQKLILDSKNGIHLLLKKLV</sequence>
<dbReference type="InterPro" id="IPR001128">
    <property type="entry name" value="Cyt_P450"/>
</dbReference>
<evidence type="ECO:0000256" key="5">
    <source>
        <dbReference type="ARBA" id="ARBA00022824"/>
    </source>
</evidence>